<sequence length="202" mass="21134">MEGDTIVPPIFRVKPRRPRKMRIREQDENRSQTKLRRSGDSVTCPPSASRGKARGGARGRGRNSASTSSVPQTTVLAASGAPDVPIAHAGSAPNDAPAATNYASTTTANTRINRSRIAARRGGGRGRGRGRIPITTIPDVPAALSAPVATRVPPLPTSFTSQPPTTASPKTKVLGVRRSGRLKLGVIKSKAGTSDTIDLTTD</sequence>
<accession>A0ABU6XUX0</accession>
<name>A0ABU6XUX0_9FABA</name>
<reference evidence="2 3" key="1">
    <citation type="journal article" date="2023" name="Plants (Basel)">
        <title>Bridging the Gap: Combining Genomics and Transcriptomics Approaches to Understand Stylosanthes scabra, an Orphan Legume from the Brazilian Caatinga.</title>
        <authorList>
            <person name="Ferreira-Neto J.R.C."/>
            <person name="da Silva M.D."/>
            <person name="Binneck E."/>
            <person name="de Melo N.F."/>
            <person name="da Silva R.H."/>
            <person name="de Melo A.L.T.M."/>
            <person name="Pandolfi V."/>
            <person name="Bustamante F.O."/>
            <person name="Brasileiro-Vidal A.C."/>
            <person name="Benko-Iseppon A.M."/>
        </authorList>
    </citation>
    <scope>NUCLEOTIDE SEQUENCE [LARGE SCALE GENOMIC DNA]</scope>
    <source>
        <tissue evidence="2">Leaves</tissue>
    </source>
</reference>
<proteinExistence type="predicted"/>
<feature type="region of interest" description="Disordered" evidence="1">
    <location>
        <begin position="1"/>
        <end position="107"/>
    </location>
</feature>
<keyword evidence="3" id="KW-1185">Reference proteome</keyword>
<feature type="compositionally biased region" description="Low complexity" evidence="1">
    <location>
        <begin position="96"/>
        <end position="107"/>
    </location>
</feature>
<feature type="compositionally biased region" description="Basic residues" evidence="1">
    <location>
        <begin position="13"/>
        <end position="22"/>
    </location>
</feature>
<dbReference type="Proteomes" id="UP001341840">
    <property type="component" value="Unassembled WGS sequence"/>
</dbReference>
<evidence type="ECO:0000313" key="2">
    <source>
        <dbReference type="EMBL" id="MED6202032.1"/>
    </source>
</evidence>
<evidence type="ECO:0000313" key="3">
    <source>
        <dbReference type="Proteomes" id="UP001341840"/>
    </source>
</evidence>
<comment type="caution">
    <text evidence="2">The sequence shown here is derived from an EMBL/GenBank/DDBJ whole genome shotgun (WGS) entry which is preliminary data.</text>
</comment>
<protein>
    <submittedName>
        <fullName evidence="2">Uncharacterized protein</fullName>
    </submittedName>
</protein>
<feature type="compositionally biased region" description="Basic residues" evidence="1">
    <location>
        <begin position="51"/>
        <end position="61"/>
    </location>
</feature>
<gene>
    <name evidence="2" type="ORF">PIB30_101344</name>
</gene>
<feature type="region of interest" description="Disordered" evidence="1">
    <location>
        <begin position="150"/>
        <end position="173"/>
    </location>
</feature>
<evidence type="ECO:0000256" key="1">
    <source>
        <dbReference type="SAM" id="MobiDB-lite"/>
    </source>
</evidence>
<feature type="compositionally biased region" description="Polar residues" evidence="1">
    <location>
        <begin position="157"/>
        <end position="169"/>
    </location>
</feature>
<organism evidence="2 3">
    <name type="scientific">Stylosanthes scabra</name>
    <dbReference type="NCBI Taxonomy" id="79078"/>
    <lineage>
        <taxon>Eukaryota</taxon>
        <taxon>Viridiplantae</taxon>
        <taxon>Streptophyta</taxon>
        <taxon>Embryophyta</taxon>
        <taxon>Tracheophyta</taxon>
        <taxon>Spermatophyta</taxon>
        <taxon>Magnoliopsida</taxon>
        <taxon>eudicotyledons</taxon>
        <taxon>Gunneridae</taxon>
        <taxon>Pentapetalae</taxon>
        <taxon>rosids</taxon>
        <taxon>fabids</taxon>
        <taxon>Fabales</taxon>
        <taxon>Fabaceae</taxon>
        <taxon>Papilionoideae</taxon>
        <taxon>50 kb inversion clade</taxon>
        <taxon>dalbergioids sensu lato</taxon>
        <taxon>Dalbergieae</taxon>
        <taxon>Pterocarpus clade</taxon>
        <taxon>Stylosanthes</taxon>
    </lineage>
</organism>
<dbReference type="EMBL" id="JASCZI010214402">
    <property type="protein sequence ID" value="MED6202032.1"/>
    <property type="molecule type" value="Genomic_DNA"/>
</dbReference>